<accession>A0AAV2SSJ0</accession>
<dbReference type="SMART" id="SM00409">
    <property type="entry name" value="IG"/>
    <property type="match status" value="1"/>
</dbReference>
<dbReference type="EMBL" id="CAXKWB010099135">
    <property type="protein sequence ID" value="CAL4223191.1"/>
    <property type="molecule type" value="Genomic_DNA"/>
</dbReference>
<protein>
    <recommendedName>
        <fullName evidence="1">Ig-like domain-containing protein</fullName>
    </recommendedName>
</protein>
<feature type="non-terminal residue" evidence="2">
    <location>
        <position position="1"/>
    </location>
</feature>
<sequence>DPPRKVNPALEYCGDTGEIRIGENFTLTCYVMEADVTYFKWKFPIKESEEKHHYGDLIYENTSTVEMETTIAKQNVTISSASLKDTGIYECHAVVKDIASEPDKLQLNIL</sequence>
<dbReference type="InterPro" id="IPR036179">
    <property type="entry name" value="Ig-like_dom_sf"/>
</dbReference>
<evidence type="ECO:0000259" key="1">
    <source>
        <dbReference type="PROSITE" id="PS50835"/>
    </source>
</evidence>
<dbReference type="InterPro" id="IPR003599">
    <property type="entry name" value="Ig_sub"/>
</dbReference>
<dbReference type="PROSITE" id="PS50835">
    <property type="entry name" value="IG_LIKE"/>
    <property type="match status" value="1"/>
</dbReference>
<name>A0AAV2SSJ0_MEGNR</name>
<reference evidence="2 3" key="1">
    <citation type="submission" date="2024-05" db="EMBL/GenBank/DDBJ databases">
        <authorList>
            <person name="Wallberg A."/>
        </authorList>
    </citation>
    <scope>NUCLEOTIDE SEQUENCE [LARGE SCALE GENOMIC DNA]</scope>
</reference>
<organism evidence="2 3">
    <name type="scientific">Meganyctiphanes norvegica</name>
    <name type="common">Northern krill</name>
    <name type="synonym">Thysanopoda norvegica</name>
    <dbReference type="NCBI Taxonomy" id="48144"/>
    <lineage>
        <taxon>Eukaryota</taxon>
        <taxon>Metazoa</taxon>
        <taxon>Ecdysozoa</taxon>
        <taxon>Arthropoda</taxon>
        <taxon>Crustacea</taxon>
        <taxon>Multicrustacea</taxon>
        <taxon>Malacostraca</taxon>
        <taxon>Eumalacostraca</taxon>
        <taxon>Eucarida</taxon>
        <taxon>Euphausiacea</taxon>
        <taxon>Euphausiidae</taxon>
        <taxon>Meganyctiphanes</taxon>
    </lineage>
</organism>
<keyword evidence="3" id="KW-1185">Reference proteome</keyword>
<evidence type="ECO:0000313" key="2">
    <source>
        <dbReference type="EMBL" id="CAL4223191.1"/>
    </source>
</evidence>
<dbReference type="InterPro" id="IPR013151">
    <property type="entry name" value="Immunoglobulin_dom"/>
</dbReference>
<evidence type="ECO:0000313" key="3">
    <source>
        <dbReference type="Proteomes" id="UP001497623"/>
    </source>
</evidence>
<dbReference type="AlphaFoldDB" id="A0AAV2SSJ0"/>
<gene>
    <name evidence="2" type="ORF">MNOR_LOCUS39235</name>
</gene>
<dbReference type="InterPro" id="IPR007110">
    <property type="entry name" value="Ig-like_dom"/>
</dbReference>
<dbReference type="InterPro" id="IPR013783">
    <property type="entry name" value="Ig-like_fold"/>
</dbReference>
<dbReference type="Gene3D" id="2.60.40.10">
    <property type="entry name" value="Immunoglobulins"/>
    <property type="match status" value="1"/>
</dbReference>
<feature type="non-terminal residue" evidence="2">
    <location>
        <position position="110"/>
    </location>
</feature>
<dbReference type="SUPFAM" id="SSF48726">
    <property type="entry name" value="Immunoglobulin"/>
    <property type="match status" value="1"/>
</dbReference>
<dbReference type="Proteomes" id="UP001497623">
    <property type="component" value="Unassembled WGS sequence"/>
</dbReference>
<proteinExistence type="predicted"/>
<feature type="domain" description="Ig-like" evidence="1">
    <location>
        <begin position="2"/>
        <end position="108"/>
    </location>
</feature>
<comment type="caution">
    <text evidence="2">The sequence shown here is derived from an EMBL/GenBank/DDBJ whole genome shotgun (WGS) entry which is preliminary data.</text>
</comment>
<dbReference type="Pfam" id="PF00047">
    <property type="entry name" value="ig"/>
    <property type="match status" value="1"/>
</dbReference>